<evidence type="ECO:0000256" key="1">
    <source>
        <dbReference type="ARBA" id="ARBA00009059"/>
    </source>
</evidence>
<dbReference type="Pfam" id="PF05891">
    <property type="entry name" value="Methyltransf_PK"/>
    <property type="match status" value="1"/>
</dbReference>
<dbReference type="InterPro" id="IPR008576">
    <property type="entry name" value="MeTrfase_NTM1"/>
</dbReference>
<evidence type="ECO:0000313" key="5">
    <source>
        <dbReference type="EMBL" id="QQP35103.1"/>
    </source>
</evidence>
<accession>A0A7T8GP33</accession>
<keyword evidence="6" id="KW-1185">Reference proteome</keyword>
<evidence type="ECO:0000313" key="6">
    <source>
        <dbReference type="Proteomes" id="UP000595437"/>
    </source>
</evidence>
<keyword evidence="2" id="KW-0489">Methyltransferase</keyword>
<comment type="similarity">
    <text evidence="1">Belongs to the methyltransferase superfamily. NTM1 family.</text>
</comment>
<protein>
    <submittedName>
        <fullName evidence="5">UPF0351 protein C9orf32 -like protein</fullName>
    </submittedName>
</protein>
<dbReference type="GO" id="GO:0008276">
    <property type="term" value="F:protein methyltransferase activity"/>
    <property type="evidence" value="ECO:0007669"/>
    <property type="project" value="UniProtKB-ARBA"/>
</dbReference>
<gene>
    <name evidence="5" type="ORF">FKW44_023235</name>
</gene>
<keyword evidence="3" id="KW-0808">Transferase</keyword>
<dbReference type="GO" id="GO:0032259">
    <property type="term" value="P:methylation"/>
    <property type="evidence" value="ECO:0007669"/>
    <property type="project" value="UniProtKB-KW"/>
</dbReference>
<evidence type="ECO:0000256" key="4">
    <source>
        <dbReference type="ARBA" id="ARBA00022691"/>
    </source>
</evidence>
<sequence length="81" mass="8898">MESGIDYEKGARYWEGIDPTSDGMLGALAKVSNPELKDSSTFLKTLFKGTSEACVVPAMESPGLWSRNRKDIQEFAIKALL</sequence>
<dbReference type="AlphaFoldDB" id="A0A7T8GP33"/>
<dbReference type="InterPro" id="IPR029063">
    <property type="entry name" value="SAM-dependent_MTases_sf"/>
</dbReference>
<dbReference type="EMBL" id="CP045907">
    <property type="protein sequence ID" value="QQP35103.1"/>
    <property type="molecule type" value="Genomic_DNA"/>
</dbReference>
<keyword evidence="4" id="KW-0949">S-adenosyl-L-methionine</keyword>
<evidence type="ECO:0000256" key="2">
    <source>
        <dbReference type="ARBA" id="ARBA00022603"/>
    </source>
</evidence>
<dbReference type="Gene3D" id="3.40.50.150">
    <property type="entry name" value="Vaccinia Virus protein VP39"/>
    <property type="match status" value="1"/>
</dbReference>
<evidence type="ECO:0000256" key="3">
    <source>
        <dbReference type="ARBA" id="ARBA00022679"/>
    </source>
</evidence>
<dbReference type="OrthoDB" id="1298661at2759"/>
<name>A0A7T8GP33_CALRO</name>
<organism evidence="5 6">
    <name type="scientific">Caligus rogercresseyi</name>
    <name type="common">Sea louse</name>
    <dbReference type="NCBI Taxonomy" id="217165"/>
    <lineage>
        <taxon>Eukaryota</taxon>
        <taxon>Metazoa</taxon>
        <taxon>Ecdysozoa</taxon>
        <taxon>Arthropoda</taxon>
        <taxon>Crustacea</taxon>
        <taxon>Multicrustacea</taxon>
        <taxon>Hexanauplia</taxon>
        <taxon>Copepoda</taxon>
        <taxon>Siphonostomatoida</taxon>
        <taxon>Caligidae</taxon>
        <taxon>Caligus</taxon>
    </lineage>
</organism>
<reference evidence="6" key="1">
    <citation type="submission" date="2021-01" db="EMBL/GenBank/DDBJ databases">
        <title>Caligus Genome Assembly.</title>
        <authorList>
            <person name="Gallardo-Escarate C."/>
        </authorList>
    </citation>
    <scope>NUCLEOTIDE SEQUENCE [LARGE SCALE GENOMIC DNA]</scope>
</reference>
<dbReference type="Proteomes" id="UP000595437">
    <property type="component" value="Chromosome 18"/>
</dbReference>
<proteinExistence type="inferred from homology"/>